<evidence type="ECO:0000313" key="3">
    <source>
        <dbReference type="Proteomes" id="UP000271162"/>
    </source>
</evidence>
<dbReference type="PANTHER" id="PTHR11200">
    <property type="entry name" value="INOSITOL 5-PHOSPHATASE"/>
    <property type="match status" value="1"/>
</dbReference>
<dbReference type="InterPro" id="IPR046985">
    <property type="entry name" value="IP5"/>
</dbReference>
<dbReference type="GO" id="GO:0046856">
    <property type="term" value="P:phosphatidylinositol dephosphorylation"/>
    <property type="evidence" value="ECO:0007669"/>
    <property type="project" value="InterPro"/>
</dbReference>
<reference evidence="2 3" key="2">
    <citation type="submission" date="2018-11" db="EMBL/GenBank/DDBJ databases">
        <authorList>
            <consortium name="Pathogen Informatics"/>
        </authorList>
    </citation>
    <scope>NUCLEOTIDE SEQUENCE [LARGE SCALE GENOMIC DNA]</scope>
</reference>
<dbReference type="InterPro" id="IPR036691">
    <property type="entry name" value="Endo/exonu/phosph_ase_sf"/>
</dbReference>
<dbReference type="GO" id="GO:0060378">
    <property type="term" value="P:regulation of brood size"/>
    <property type="evidence" value="ECO:0007669"/>
    <property type="project" value="TreeGrafter"/>
</dbReference>
<dbReference type="STRING" id="27835.A0A0N4YRB3"/>
<keyword evidence="3" id="KW-1185">Reference proteome</keyword>
<dbReference type="GO" id="GO:0048488">
    <property type="term" value="P:synaptic vesicle endocytosis"/>
    <property type="evidence" value="ECO:0007669"/>
    <property type="project" value="TreeGrafter"/>
</dbReference>
<evidence type="ECO:0000313" key="4">
    <source>
        <dbReference type="WBParaSite" id="NBR_0001978501-mRNA-1"/>
    </source>
</evidence>
<dbReference type="Pfam" id="PF22669">
    <property type="entry name" value="Exo_endo_phos2"/>
    <property type="match status" value="1"/>
</dbReference>
<sequence>MNWRVVIITYNVNVQRGNESDIEKLLAPAVAMKPSVLVVGMQYESALLFYGSVEGAVLRIFRTLTSEAYSILEILQEVAHNETVVGGTAVTWHRQIFEWMTTRSDGMVLLSKTYQMTNQVLIFVKRSLLPWISRIEFRYSRNTMGGLTGHKGSIGVKISLLDNVAVVFVVSHFIHDVSSNEKRIAQFHSNKTCCFPEDREVKGVFWFGDLNFRVEKEPEEVVEMMERNTFLALLDSHEQLKRAMRDEEAFIGFSEPSISFRPTYRFVVGSTQYDLKRTPSWCDRVLYMGNVISPVSYAANDKVLVSDHFPVHAVFDLEVPSAQNRSWDVLFELLPTWYTTVPLIGRFQFRNNYWSYDGSYLDWAGVYPVSIIWNLLH</sequence>
<dbReference type="GO" id="GO:0098793">
    <property type="term" value="C:presynapse"/>
    <property type="evidence" value="ECO:0007669"/>
    <property type="project" value="GOC"/>
</dbReference>
<accession>A0A0N4YRB3</accession>
<dbReference type="OMA" id="MYIILQE"/>
<evidence type="ECO:0000259" key="1">
    <source>
        <dbReference type="SMART" id="SM00128"/>
    </source>
</evidence>
<feature type="domain" description="Inositol polyphosphate-related phosphatase" evidence="1">
    <location>
        <begin position="1"/>
        <end position="323"/>
    </location>
</feature>
<dbReference type="WBParaSite" id="NBR_0001978501-mRNA-1">
    <property type="protein sequence ID" value="NBR_0001978501-mRNA-1"/>
    <property type="gene ID" value="NBR_0001978501"/>
</dbReference>
<dbReference type="PANTHER" id="PTHR11200:SF295">
    <property type="entry name" value="INOSITOL POLYPHOSPHATE 5-PHOSPHATASE"/>
    <property type="match status" value="1"/>
</dbReference>
<dbReference type="Proteomes" id="UP000271162">
    <property type="component" value="Unassembled WGS sequence"/>
</dbReference>
<dbReference type="EMBL" id="UYSL01024488">
    <property type="protein sequence ID" value="VDL83522.1"/>
    <property type="molecule type" value="Genomic_DNA"/>
</dbReference>
<reference evidence="4" key="1">
    <citation type="submission" date="2017-02" db="UniProtKB">
        <authorList>
            <consortium name="WormBaseParasite"/>
        </authorList>
    </citation>
    <scope>IDENTIFICATION</scope>
</reference>
<dbReference type="AlphaFoldDB" id="A0A0N4YRB3"/>
<dbReference type="InterPro" id="IPR000300">
    <property type="entry name" value="IPPc"/>
</dbReference>
<dbReference type="Gene3D" id="3.60.10.10">
    <property type="entry name" value="Endonuclease/exonuclease/phosphatase"/>
    <property type="match status" value="1"/>
</dbReference>
<organism evidence="4">
    <name type="scientific">Nippostrongylus brasiliensis</name>
    <name type="common">Rat hookworm</name>
    <dbReference type="NCBI Taxonomy" id="27835"/>
    <lineage>
        <taxon>Eukaryota</taxon>
        <taxon>Metazoa</taxon>
        <taxon>Ecdysozoa</taxon>
        <taxon>Nematoda</taxon>
        <taxon>Chromadorea</taxon>
        <taxon>Rhabditida</taxon>
        <taxon>Rhabditina</taxon>
        <taxon>Rhabditomorpha</taxon>
        <taxon>Strongyloidea</taxon>
        <taxon>Heligmosomidae</taxon>
        <taxon>Nippostrongylus</taxon>
    </lineage>
</organism>
<dbReference type="SMART" id="SM00128">
    <property type="entry name" value="IPPc"/>
    <property type="match status" value="1"/>
</dbReference>
<dbReference type="SUPFAM" id="SSF56219">
    <property type="entry name" value="DNase I-like"/>
    <property type="match status" value="1"/>
</dbReference>
<protein>
    <submittedName>
        <fullName evidence="4">Inositol polyphosphate 5-phosphatase (inferred by orthology to a C. elegans protein)</fullName>
    </submittedName>
</protein>
<dbReference type="GO" id="GO:0004439">
    <property type="term" value="F:phosphatidylinositol-4,5-bisphosphate 5-phosphatase activity"/>
    <property type="evidence" value="ECO:0007669"/>
    <property type="project" value="TreeGrafter"/>
</dbReference>
<name>A0A0N4YRB3_NIPBR</name>
<proteinExistence type="predicted"/>
<evidence type="ECO:0000313" key="2">
    <source>
        <dbReference type="EMBL" id="VDL83522.1"/>
    </source>
</evidence>
<gene>
    <name evidence="2" type="ORF">NBR_LOCUS19786</name>
</gene>